<evidence type="ECO:0000313" key="3">
    <source>
        <dbReference type="Proteomes" id="UP000807370"/>
    </source>
</evidence>
<evidence type="ECO:0008006" key="4">
    <source>
        <dbReference type="Google" id="ProtNLM"/>
    </source>
</evidence>
<keyword evidence="1" id="KW-0472">Membrane</keyword>
<comment type="caution">
    <text evidence="2">The sequence shown here is derived from an EMBL/GenBank/DDBJ whole genome shotgun (WGS) entry which is preliminary data.</text>
</comment>
<organism evidence="2 3">
    <name type="scientific">Bradyrhizobium agreste</name>
    <dbReference type="NCBI Taxonomy" id="2751811"/>
    <lineage>
        <taxon>Bacteria</taxon>
        <taxon>Pseudomonadati</taxon>
        <taxon>Pseudomonadota</taxon>
        <taxon>Alphaproteobacteria</taxon>
        <taxon>Hyphomicrobiales</taxon>
        <taxon>Nitrobacteraceae</taxon>
        <taxon>Bradyrhizobium</taxon>
    </lineage>
</organism>
<evidence type="ECO:0000313" key="2">
    <source>
        <dbReference type="EMBL" id="MBH5397514.1"/>
    </source>
</evidence>
<feature type="transmembrane region" description="Helical" evidence="1">
    <location>
        <begin position="7"/>
        <end position="28"/>
    </location>
</feature>
<name>A0ABS0PJZ2_9BRAD</name>
<gene>
    <name evidence="2" type="ORF">HZZ13_06870</name>
</gene>
<dbReference type="EMBL" id="JACCHP010000004">
    <property type="protein sequence ID" value="MBH5397514.1"/>
    <property type="molecule type" value="Genomic_DNA"/>
</dbReference>
<evidence type="ECO:0000256" key="1">
    <source>
        <dbReference type="SAM" id="Phobius"/>
    </source>
</evidence>
<proteinExistence type="predicted"/>
<reference evidence="2 3" key="1">
    <citation type="submission" date="2020-07" db="EMBL/GenBank/DDBJ databases">
        <title>Bradyrhizobium diversity isolated from nodules of indigenous legumes of Western Australia.</title>
        <authorList>
            <person name="Klepa M.S."/>
        </authorList>
    </citation>
    <scope>NUCLEOTIDE SEQUENCE [LARGE SCALE GENOMIC DNA]</scope>
    <source>
        <strain evidence="2 3">CNPSo 4010</strain>
    </source>
</reference>
<dbReference type="Proteomes" id="UP000807370">
    <property type="component" value="Unassembled WGS sequence"/>
</dbReference>
<keyword evidence="1" id="KW-0812">Transmembrane</keyword>
<protein>
    <recommendedName>
        <fullName evidence="4">Type IV secretion system protein VirB3</fullName>
    </recommendedName>
</protein>
<feature type="transmembrane region" description="Helical" evidence="1">
    <location>
        <begin position="34"/>
        <end position="56"/>
    </location>
</feature>
<keyword evidence="1" id="KW-1133">Transmembrane helix</keyword>
<dbReference type="RefSeq" id="WP_197958896.1">
    <property type="nucleotide sequence ID" value="NZ_JACCHP010000004.1"/>
</dbReference>
<sequence length="92" mass="11042">MPDYPSYIGYWLLWLVAGFVVWIFSIALFWSGHWIIGVIAILATIALYFRHGMAIAKQRERWLRFSYGARYRRYFLRARFGTASLFRRRNVS</sequence>
<keyword evidence="3" id="KW-1185">Reference proteome</keyword>
<accession>A0ABS0PJZ2</accession>